<dbReference type="Pfam" id="PF00808">
    <property type="entry name" value="CBFD_NFYB_HMF"/>
    <property type="match status" value="1"/>
</dbReference>
<comment type="similarity">
    <text evidence="1">Belongs to the NFYB/HAP3 subunit family.</text>
</comment>
<dbReference type="PANTHER" id="PTHR11064:SF9">
    <property type="entry name" value="NUCLEAR TRANSCRIPTION FACTOR Y SUBUNIT BETA"/>
    <property type="match status" value="1"/>
</dbReference>
<dbReference type="GO" id="GO:0000978">
    <property type="term" value="F:RNA polymerase II cis-regulatory region sequence-specific DNA binding"/>
    <property type="evidence" value="ECO:0007669"/>
    <property type="project" value="TreeGrafter"/>
</dbReference>
<dbReference type="Gene3D" id="1.10.20.10">
    <property type="entry name" value="Histone, subunit A"/>
    <property type="match status" value="1"/>
</dbReference>
<protein>
    <recommendedName>
        <fullName evidence="6">Transcription factor CBF/NF-Y/archaeal histone domain-containing protein</fullName>
    </recommendedName>
</protein>
<name>A0A9P6W802_RHOMI</name>
<dbReference type="GO" id="GO:0016602">
    <property type="term" value="C:CCAAT-binding factor complex"/>
    <property type="evidence" value="ECO:0007669"/>
    <property type="project" value="InterPro"/>
</dbReference>
<dbReference type="GO" id="GO:0001228">
    <property type="term" value="F:DNA-binding transcription activator activity, RNA polymerase II-specific"/>
    <property type="evidence" value="ECO:0007669"/>
    <property type="project" value="InterPro"/>
</dbReference>
<evidence type="ECO:0000313" key="8">
    <source>
        <dbReference type="Proteomes" id="UP000777482"/>
    </source>
</evidence>
<feature type="domain" description="Transcription factor CBF/NF-Y/archaeal histone" evidence="6">
    <location>
        <begin position="61"/>
        <end position="125"/>
    </location>
</feature>
<organism evidence="7 8">
    <name type="scientific">Rhodotorula mucilaginosa</name>
    <name type="common">Yeast</name>
    <name type="synonym">Rhodotorula rubra</name>
    <dbReference type="NCBI Taxonomy" id="5537"/>
    <lineage>
        <taxon>Eukaryota</taxon>
        <taxon>Fungi</taxon>
        <taxon>Dikarya</taxon>
        <taxon>Basidiomycota</taxon>
        <taxon>Pucciniomycotina</taxon>
        <taxon>Microbotryomycetes</taxon>
        <taxon>Sporidiobolales</taxon>
        <taxon>Sporidiobolaceae</taxon>
        <taxon>Rhodotorula</taxon>
    </lineage>
</organism>
<dbReference type="InterPro" id="IPR027113">
    <property type="entry name" value="Transc_fact_NFYB/HAP3"/>
</dbReference>
<dbReference type="FunFam" id="1.10.20.10:FF:000099">
    <property type="entry name" value="nuclear transcription factor Y subunit beta"/>
    <property type="match status" value="1"/>
</dbReference>
<evidence type="ECO:0000256" key="3">
    <source>
        <dbReference type="ARBA" id="ARBA00023125"/>
    </source>
</evidence>
<dbReference type="CDD" id="cd22907">
    <property type="entry name" value="HFD_NFYB"/>
    <property type="match status" value="1"/>
</dbReference>
<gene>
    <name evidence="7" type="ORF">C6P46_000255</name>
</gene>
<feature type="region of interest" description="Disordered" evidence="5">
    <location>
        <begin position="1"/>
        <end position="20"/>
    </location>
</feature>
<dbReference type="AlphaFoldDB" id="A0A9P6W802"/>
<dbReference type="SUPFAM" id="SSF47113">
    <property type="entry name" value="Histone-fold"/>
    <property type="match status" value="1"/>
</dbReference>
<keyword evidence="8" id="KW-1185">Reference proteome</keyword>
<dbReference type="PANTHER" id="PTHR11064">
    <property type="entry name" value="CCAAT-BINDING TRANSCRIPTION FACTOR-RELATED"/>
    <property type="match status" value="1"/>
</dbReference>
<evidence type="ECO:0000256" key="2">
    <source>
        <dbReference type="ARBA" id="ARBA00023015"/>
    </source>
</evidence>
<dbReference type="InterPro" id="IPR003958">
    <property type="entry name" value="CBFA_NFYB_domain"/>
</dbReference>
<evidence type="ECO:0000259" key="6">
    <source>
        <dbReference type="Pfam" id="PF00808"/>
    </source>
</evidence>
<keyword evidence="3" id="KW-0238">DNA-binding</keyword>
<evidence type="ECO:0000313" key="7">
    <source>
        <dbReference type="EMBL" id="KAG0665158.1"/>
    </source>
</evidence>
<feature type="compositionally biased region" description="Acidic residues" evidence="5">
    <location>
        <begin position="210"/>
        <end position="223"/>
    </location>
</feature>
<sequence length="223" mass="24092">MDSDVLAQPQAGGSLPPLRPVAVLAQAGGAPQDDHDVEASLQPAREIEEHEVEMYREQDRYLPIANVGRIMKKCLPETTKVSKDAKECVQECTSEFISFITSEAAERCAVEKRKTINGEDILFAMTTLGFDMYAEVLKVYLVKYREHQHASGKNAQRRAARQRAAAAKAQQRAAGATAAAAAAAAADEDAEVDAGDGDLVLDNADLDIGGGEDDDEEEQDERS</sequence>
<proteinExistence type="inferred from homology"/>
<feature type="region of interest" description="Disordered" evidence="5">
    <location>
        <begin position="177"/>
        <end position="223"/>
    </location>
</feature>
<dbReference type="EMBL" id="PUHQ01000010">
    <property type="protein sequence ID" value="KAG0665158.1"/>
    <property type="molecule type" value="Genomic_DNA"/>
</dbReference>
<feature type="compositionally biased region" description="Acidic residues" evidence="5">
    <location>
        <begin position="186"/>
        <end position="196"/>
    </location>
</feature>
<dbReference type="InterPro" id="IPR009072">
    <property type="entry name" value="Histone-fold"/>
</dbReference>
<evidence type="ECO:0000256" key="4">
    <source>
        <dbReference type="ARBA" id="ARBA00023163"/>
    </source>
</evidence>
<dbReference type="OrthoDB" id="386949at2759"/>
<keyword evidence="2" id="KW-0805">Transcription regulation</keyword>
<dbReference type="GO" id="GO:0046982">
    <property type="term" value="F:protein heterodimerization activity"/>
    <property type="evidence" value="ECO:0007669"/>
    <property type="project" value="InterPro"/>
</dbReference>
<accession>A0A9P6W802</accession>
<dbReference type="PRINTS" id="PR00615">
    <property type="entry name" value="CCAATSUBUNTA"/>
</dbReference>
<evidence type="ECO:0000256" key="1">
    <source>
        <dbReference type="ARBA" id="ARBA00009053"/>
    </source>
</evidence>
<reference evidence="7 8" key="1">
    <citation type="submission" date="2020-11" db="EMBL/GenBank/DDBJ databases">
        <title>Kefir isolates.</title>
        <authorList>
            <person name="Marcisauskas S."/>
            <person name="Kim Y."/>
            <person name="Blasche S."/>
        </authorList>
    </citation>
    <scope>NUCLEOTIDE SEQUENCE [LARGE SCALE GENOMIC DNA]</scope>
    <source>
        <strain evidence="7 8">KR</strain>
    </source>
</reference>
<comment type="caution">
    <text evidence="7">The sequence shown here is derived from an EMBL/GenBank/DDBJ whole genome shotgun (WGS) entry which is preliminary data.</text>
</comment>
<keyword evidence="4" id="KW-0804">Transcription</keyword>
<evidence type="ECO:0000256" key="5">
    <source>
        <dbReference type="SAM" id="MobiDB-lite"/>
    </source>
</evidence>
<dbReference type="Proteomes" id="UP000777482">
    <property type="component" value="Unassembled WGS sequence"/>
</dbReference>